<gene>
    <name evidence="2" type="ORF">EZS28_031937</name>
</gene>
<dbReference type="Proteomes" id="UP000324800">
    <property type="component" value="Unassembled WGS sequence"/>
</dbReference>
<dbReference type="EMBL" id="SNRW01013513">
    <property type="protein sequence ID" value="KAA6372536.1"/>
    <property type="molecule type" value="Genomic_DNA"/>
</dbReference>
<accession>A0A5J4UP95</accession>
<feature type="region of interest" description="Disordered" evidence="1">
    <location>
        <begin position="1"/>
        <end position="55"/>
    </location>
</feature>
<evidence type="ECO:0000313" key="2">
    <source>
        <dbReference type="EMBL" id="KAA6372536.1"/>
    </source>
</evidence>
<evidence type="ECO:0000313" key="3">
    <source>
        <dbReference type="Proteomes" id="UP000324800"/>
    </source>
</evidence>
<name>A0A5J4UP95_9EUKA</name>
<organism evidence="2 3">
    <name type="scientific">Streblomastix strix</name>
    <dbReference type="NCBI Taxonomy" id="222440"/>
    <lineage>
        <taxon>Eukaryota</taxon>
        <taxon>Metamonada</taxon>
        <taxon>Preaxostyla</taxon>
        <taxon>Oxymonadida</taxon>
        <taxon>Streblomastigidae</taxon>
        <taxon>Streblomastix</taxon>
    </lineage>
</organism>
<protein>
    <submittedName>
        <fullName evidence="2">Uncharacterized protein</fullName>
    </submittedName>
</protein>
<sequence>MKEKQVNEEPNKLLQNPIPHRNTEQQEEETNSNQLQQETPSPAFTPLPEPSPNPMIASLINWPSLAQSPSIQSAPIINLNQQIQGLIPSPGSFMALLNDANKTSFDDRKKRADQIQHLLTFVHKPDKVHQMVSAQNDTFCGDTVDIFK</sequence>
<dbReference type="AlphaFoldDB" id="A0A5J4UP95"/>
<comment type="caution">
    <text evidence="2">The sequence shown here is derived from an EMBL/GenBank/DDBJ whole genome shotgun (WGS) entry which is preliminary data.</text>
</comment>
<evidence type="ECO:0000256" key="1">
    <source>
        <dbReference type="SAM" id="MobiDB-lite"/>
    </source>
</evidence>
<reference evidence="2 3" key="1">
    <citation type="submission" date="2019-03" db="EMBL/GenBank/DDBJ databases">
        <title>Single cell metagenomics reveals metabolic interactions within the superorganism composed of flagellate Streblomastix strix and complex community of Bacteroidetes bacteria on its surface.</title>
        <authorList>
            <person name="Treitli S.C."/>
            <person name="Kolisko M."/>
            <person name="Husnik F."/>
            <person name="Keeling P."/>
            <person name="Hampl V."/>
        </authorList>
    </citation>
    <scope>NUCLEOTIDE SEQUENCE [LARGE SCALE GENOMIC DNA]</scope>
    <source>
        <strain evidence="2">ST1C</strain>
    </source>
</reference>
<feature type="compositionally biased region" description="Basic and acidic residues" evidence="1">
    <location>
        <begin position="1"/>
        <end position="11"/>
    </location>
</feature>
<feature type="compositionally biased region" description="Pro residues" evidence="1">
    <location>
        <begin position="43"/>
        <end position="53"/>
    </location>
</feature>
<proteinExistence type="predicted"/>